<dbReference type="Gene3D" id="1.10.10.10">
    <property type="entry name" value="Winged helix-like DNA-binding domain superfamily/Winged helix DNA-binding domain"/>
    <property type="match status" value="1"/>
</dbReference>
<dbReference type="RefSeq" id="WP_111331875.1">
    <property type="nucleotide sequence ID" value="NZ_CP030032.1"/>
</dbReference>
<proteinExistence type="predicted"/>
<dbReference type="AlphaFoldDB" id="A0A2Z4FH34"/>
<accession>A0A2Z4FH34</accession>
<sequence>MPDAYSIILRKRVVDAWEANEGSQAAIAERFNVSPSSVERWIKLKRESGCKRSVGLRRWECTIHGQKGSGILR</sequence>
<organism evidence="2 3">
    <name type="scientific">Bradymonas sediminis</name>
    <dbReference type="NCBI Taxonomy" id="1548548"/>
    <lineage>
        <taxon>Bacteria</taxon>
        <taxon>Deltaproteobacteria</taxon>
        <taxon>Bradymonadales</taxon>
        <taxon>Bradymonadaceae</taxon>
        <taxon>Bradymonas</taxon>
    </lineage>
</organism>
<evidence type="ECO:0000259" key="1">
    <source>
        <dbReference type="Pfam" id="PF13518"/>
    </source>
</evidence>
<dbReference type="Pfam" id="PF13518">
    <property type="entry name" value="HTH_28"/>
    <property type="match status" value="1"/>
</dbReference>
<reference evidence="2 3" key="1">
    <citation type="submission" date="2018-06" db="EMBL/GenBank/DDBJ databases">
        <title>Lujinxingia sediminis gen. nov. sp. nov., a new facultative anaerobic member of the class Deltaproteobacteria, and proposal of Lujinxingaceae fam. nov.</title>
        <authorList>
            <person name="Guo L.-Y."/>
            <person name="Li C.-M."/>
            <person name="Wang S."/>
            <person name="Du Z.-J."/>
        </authorList>
    </citation>
    <scope>NUCLEOTIDE SEQUENCE [LARGE SCALE GENOMIC DNA]</scope>
    <source>
        <strain evidence="2 3">FA350</strain>
    </source>
</reference>
<dbReference type="EMBL" id="CP030032">
    <property type="protein sequence ID" value="AWV88273.1"/>
    <property type="molecule type" value="Genomic_DNA"/>
</dbReference>
<name>A0A2Z4FH34_9DELT</name>
<dbReference type="Proteomes" id="UP000249799">
    <property type="component" value="Chromosome"/>
</dbReference>
<dbReference type="KEGG" id="bsed:DN745_02525"/>
<dbReference type="OrthoDB" id="5572758at2"/>
<keyword evidence="3" id="KW-1185">Reference proteome</keyword>
<gene>
    <name evidence="2" type="ORF">DN745_02525</name>
</gene>
<dbReference type="InterPro" id="IPR009057">
    <property type="entry name" value="Homeodomain-like_sf"/>
</dbReference>
<feature type="domain" description="Insertion element IS150 protein InsJ-like helix-turn-helix" evidence="1">
    <location>
        <begin position="10"/>
        <end position="50"/>
    </location>
</feature>
<evidence type="ECO:0000313" key="3">
    <source>
        <dbReference type="Proteomes" id="UP000249799"/>
    </source>
</evidence>
<dbReference type="InterPro" id="IPR036388">
    <property type="entry name" value="WH-like_DNA-bd_sf"/>
</dbReference>
<protein>
    <recommendedName>
        <fullName evidence="1">Insertion element IS150 protein InsJ-like helix-turn-helix domain-containing protein</fullName>
    </recommendedName>
</protein>
<dbReference type="InterPro" id="IPR055247">
    <property type="entry name" value="InsJ-like_HTH"/>
</dbReference>
<evidence type="ECO:0000313" key="2">
    <source>
        <dbReference type="EMBL" id="AWV88273.1"/>
    </source>
</evidence>
<dbReference type="SUPFAM" id="SSF46689">
    <property type="entry name" value="Homeodomain-like"/>
    <property type="match status" value="1"/>
</dbReference>